<protein>
    <recommendedName>
        <fullName evidence="2">Alkyl sulfatase dimerisation domain-containing protein</fullName>
    </recommendedName>
</protein>
<accession>A0A427YF14</accession>
<reference evidence="3 4" key="1">
    <citation type="submission" date="2018-11" db="EMBL/GenBank/DDBJ databases">
        <title>Genome sequence of Saitozyma podzolica DSM 27192.</title>
        <authorList>
            <person name="Aliyu H."/>
            <person name="Gorte O."/>
            <person name="Ochsenreither K."/>
        </authorList>
    </citation>
    <scope>NUCLEOTIDE SEQUENCE [LARGE SCALE GENOMIC DNA]</scope>
    <source>
        <strain evidence="3 4">DSM 27192</strain>
    </source>
</reference>
<dbReference type="GO" id="GO:0046983">
    <property type="term" value="F:protein dimerization activity"/>
    <property type="evidence" value="ECO:0007669"/>
    <property type="project" value="InterPro"/>
</dbReference>
<proteinExistence type="predicted"/>
<dbReference type="Pfam" id="PF14863">
    <property type="entry name" value="Alkyl_sulf_dimr"/>
    <property type="match status" value="1"/>
</dbReference>
<name>A0A427YF14_9TREE</name>
<evidence type="ECO:0000313" key="4">
    <source>
        <dbReference type="Proteomes" id="UP000279259"/>
    </source>
</evidence>
<dbReference type="SUPFAM" id="SSF56281">
    <property type="entry name" value="Metallo-hydrolase/oxidoreductase"/>
    <property type="match status" value="1"/>
</dbReference>
<dbReference type="PANTHER" id="PTHR43223:SF1">
    <property type="entry name" value="ALKYL_ARYL-SULFATASE BDS1"/>
    <property type="match status" value="1"/>
</dbReference>
<evidence type="ECO:0000256" key="1">
    <source>
        <dbReference type="SAM" id="MobiDB-lite"/>
    </source>
</evidence>
<dbReference type="GO" id="GO:0018909">
    <property type="term" value="P:dodecyl sulfate metabolic process"/>
    <property type="evidence" value="ECO:0007669"/>
    <property type="project" value="TreeGrafter"/>
</dbReference>
<sequence>MGFAEAAVAENVIAGNVMGRHASYMYGNLLPKGPGGQIETAAFAKQRPRHSRRDNRPTSCEKTGQKVVLDGVEMTCILAPDSEAPSECLFHLPRQSAVCAPKDATHTMHNLYTLRARGQVPRRVEMVKYLPKALDIFGAEMEVVFASPHWQTWDHEHCGVFLASQRDLFRFIHDQTLQVANQGMTPLDIGEQIKLPESLDRGVWRNRGYYGSLYHNARAQYGFYLCWFAGVPPTLHSLPPTEAGKRKRADSIQAGRSQRQREAHGQIISKVKSRRESLLCEKGADAA</sequence>
<dbReference type="InterPro" id="IPR029228">
    <property type="entry name" value="Alkyl_sulf_dimr"/>
</dbReference>
<evidence type="ECO:0000259" key="2">
    <source>
        <dbReference type="Pfam" id="PF14863"/>
    </source>
</evidence>
<dbReference type="GO" id="GO:0018741">
    <property type="term" value="F:linear primary-alkylsulfatase activity"/>
    <property type="evidence" value="ECO:0007669"/>
    <property type="project" value="TreeGrafter"/>
</dbReference>
<dbReference type="InterPro" id="IPR038536">
    <property type="entry name" value="Alkyl/aryl-sulf_dimr_sf"/>
</dbReference>
<dbReference type="AlphaFoldDB" id="A0A427YF14"/>
<dbReference type="PANTHER" id="PTHR43223">
    <property type="entry name" value="ALKYL/ARYL-SULFATASE"/>
    <property type="match status" value="1"/>
</dbReference>
<dbReference type="EMBL" id="RSCD01000012">
    <property type="protein sequence ID" value="RSH89779.1"/>
    <property type="molecule type" value="Genomic_DNA"/>
</dbReference>
<feature type="region of interest" description="Disordered" evidence="1">
    <location>
        <begin position="238"/>
        <end position="267"/>
    </location>
</feature>
<dbReference type="InterPro" id="IPR036866">
    <property type="entry name" value="RibonucZ/Hydroxyglut_hydro"/>
</dbReference>
<evidence type="ECO:0000313" key="3">
    <source>
        <dbReference type="EMBL" id="RSH89779.1"/>
    </source>
</evidence>
<gene>
    <name evidence="3" type="ORF">EHS25_001765</name>
</gene>
<dbReference type="Proteomes" id="UP000279259">
    <property type="component" value="Unassembled WGS sequence"/>
</dbReference>
<dbReference type="Gene3D" id="3.60.15.30">
    <property type="entry name" value="Metallo-beta-lactamase domain"/>
    <property type="match status" value="1"/>
</dbReference>
<keyword evidence="4" id="KW-1185">Reference proteome</keyword>
<feature type="domain" description="Alkyl sulfatase dimerisation" evidence="2">
    <location>
        <begin position="185"/>
        <end position="246"/>
    </location>
</feature>
<organism evidence="3 4">
    <name type="scientific">Saitozyma podzolica</name>
    <dbReference type="NCBI Taxonomy" id="1890683"/>
    <lineage>
        <taxon>Eukaryota</taxon>
        <taxon>Fungi</taxon>
        <taxon>Dikarya</taxon>
        <taxon>Basidiomycota</taxon>
        <taxon>Agaricomycotina</taxon>
        <taxon>Tremellomycetes</taxon>
        <taxon>Tremellales</taxon>
        <taxon>Trimorphomycetaceae</taxon>
        <taxon>Saitozyma</taxon>
    </lineage>
</organism>
<dbReference type="InterPro" id="IPR052195">
    <property type="entry name" value="Bact_Alkyl/Aryl-Sulfatase"/>
</dbReference>
<dbReference type="Gene3D" id="1.25.40.880">
    <property type="entry name" value="Alkyl sulfatase, dimerisation domain"/>
    <property type="match status" value="1"/>
</dbReference>
<dbReference type="OrthoDB" id="449487at2759"/>
<comment type="caution">
    <text evidence="3">The sequence shown here is derived from an EMBL/GenBank/DDBJ whole genome shotgun (WGS) entry which is preliminary data.</text>
</comment>